<proteinExistence type="predicted"/>
<accession>A0A7T5R0Q9</accession>
<protein>
    <submittedName>
        <fullName evidence="1">Uncharacterized protein</fullName>
    </submittedName>
</protein>
<dbReference type="Proteomes" id="UP000595362">
    <property type="component" value="Chromosome"/>
</dbReference>
<name>A0A7T5R0Q9_9BACT</name>
<gene>
    <name evidence="1" type="ORF">HYS17_07525</name>
</gene>
<dbReference type="EMBL" id="CP066681">
    <property type="protein sequence ID" value="QQG35392.1"/>
    <property type="molecule type" value="Genomic_DNA"/>
</dbReference>
<evidence type="ECO:0000313" key="1">
    <source>
        <dbReference type="EMBL" id="QQG35392.1"/>
    </source>
</evidence>
<organism evidence="1 2">
    <name type="scientific">Micavibrio aeruginosavorus</name>
    <dbReference type="NCBI Taxonomy" id="349221"/>
    <lineage>
        <taxon>Bacteria</taxon>
        <taxon>Pseudomonadati</taxon>
        <taxon>Bdellovibrionota</taxon>
        <taxon>Bdellovibrionia</taxon>
        <taxon>Bdellovibrionales</taxon>
        <taxon>Pseudobdellovibrionaceae</taxon>
        <taxon>Micavibrio</taxon>
    </lineage>
</organism>
<reference evidence="1 2" key="1">
    <citation type="submission" date="2020-07" db="EMBL/GenBank/DDBJ databases">
        <title>Huge and variable diversity of episymbiotic CPR bacteria and DPANN archaea in groundwater ecosystems.</title>
        <authorList>
            <person name="He C.Y."/>
            <person name="Keren R."/>
            <person name="Whittaker M."/>
            <person name="Farag I.F."/>
            <person name="Doudna J."/>
            <person name="Cate J.H.D."/>
            <person name="Banfield J.F."/>
        </authorList>
    </citation>
    <scope>NUCLEOTIDE SEQUENCE [LARGE SCALE GENOMIC DNA]</scope>
    <source>
        <strain evidence="1">NC_groundwater_70_Ag_B-0.1um_54_66</strain>
    </source>
</reference>
<evidence type="ECO:0000313" key="2">
    <source>
        <dbReference type="Proteomes" id="UP000595362"/>
    </source>
</evidence>
<dbReference type="AlphaFoldDB" id="A0A7T5R0Q9"/>
<sequence>MSSNLTSSAIIKSLFRPPLHRRGAVLVQSAKTHPKSYPHFQIFKKSDSAITVAKIAIRLFSCTKIAPSLERKMITHCNLLQIQQFTPVFASCAGHFCRFMVREVEC</sequence>